<dbReference type="AlphaFoldDB" id="A0A0F4YIE2"/>
<reference evidence="2 3" key="1">
    <citation type="submission" date="2015-04" db="EMBL/GenBank/DDBJ databases">
        <authorList>
            <person name="Heijne W.H."/>
            <person name="Fedorova N.D."/>
            <person name="Nierman W.C."/>
            <person name="Vollebregt A.W."/>
            <person name="Zhao Z."/>
            <person name="Wu L."/>
            <person name="Kumar M."/>
            <person name="Stam H."/>
            <person name="van den Berg M.A."/>
            <person name="Pel H.J."/>
        </authorList>
    </citation>
    <scope>NUCLEOTIDE SEQUENCE [LARGE SCALE GENOMIC DNA]</scope>
    <source>
        <strain evidence="2 3">CBS 393.64</strain>
    </source>
</reference>
<gene>
    <name evidence="2" type="ORF">T310_8789</name>
</gene>
<keyword evidence="3" id="KW-1185">Reference proteome</keyword>
<evidence type="ECO:0000313" key="2">
    <source>
        <dbReference type="EMBL" id="KKA17358.1"/>
    </source>
</evidence>
<proteinExistence type="predicted"/>
<feature type="non-terminal residue" evidence="2">
    <location>
        <position position="1"/>
    </location>
</feature>
<accession>A0A0F4YIE2</accession>
<protein>
    <submittedName>
        <fullName evidence="2">Uncharacterized protein</fullName>
    </submittedName>
</protein>
<comment type="caution">
    <text evidence="2">The sequence shown here is derived from an EMBL/GenBank/DDBJ whole genome shotgun (WGS) entry which is preliminary data.</text>
</comment>
<dbReference type="EMBL" id="LASV01000663">
    <property type="protein sequence ID" value="KKA17358.1"/>
    <property type="molecule type" value="Genomic_DNA"/>
</dbReference>
<dbReference type="RefSeq" id="XP_013323970.1">
    <property type="nucleotide sequence ID" value="XM_013468516.1"/>
</dbReference>
<sequence length="105" mass="11520">SHPTFSQSDSRIDPSPTAKWAPVRPQVAIGRMGRPTPPGPVARLEGSFMTFLVVEGRISSHSILGWLTEEVGNGRRLRVLLHAGIGRHGLMAREKTPKGRFRGSR</sequence>
<evidence type="ECO:0000256" key="1">
    <source>
        <dbReference type="SAM" id="MobiDB-lite"/>
    </source>
</evidence>
<dbReference type="Proteomes" id="UP000053958">
    <property type="component" value="Unassembled WGS sequence"/>
</dbReference>
<dbReference type="GeneID" id="25320945"/>
<evidence type="ECO:0000313" key="3">
    <source>
        <dbReference type="Proteomes" id="UP000053958"/>
    </source>
</evidence>
<organism evidence="2 3">
    <name type="scientific">Rasamsonia emersonii (strain ATCC 16479 / CBS 393.64 / IMI 116815)</name>
    <dbReference type="NCBI Taxonomy" id="1408163"/>
    <lineage>
        <taxon>Eukaryota</taxon>
        <taxon>Fungi</taxon>
        <taxon>Dikarya</taxon>
        <taxon>Ascomycota</taxon>
        <taxon>Pezizomycotina</taxon>
        <taxon>Eurotiomycetes</taxon>
        <taxon>Eurotiomycetidae</taxon>
        <taxon>Eurotiales</taxon>
        <taxon>Trichocomaceae</taxon>
        <taxon>Rasamsonia</taxon>
    </lineage>
</organism>
<name>A0A0F4YIE2_RASE3</name>
<feature type="region of interest" description="Disordered" evidence="1">
    <location>
        <begin position="1"/>
        <end position="21"/>
    </location>
</feature>